<proteinExistence type="predicted"/>
<dbReference type="GeneID" id="109127266"/>
<dbReference type="RefSeq" id="XP_019087383.1">
    <property type="nucleotide sequence ID" value="XM_019231838.1"/>
</dbReference>
<reference evidence="2" key="1">
    <citation type="journal article" date="2014" name="Nat. Commun.">
        <title>The emerging biofuel crop Camelina sativa retains a highly undifferentiated hexaploid genome structure.</title>
        <authorList>
            <person name="Kagale S."/>
            <person name="Koh C."/>
            <person name="Nixon J."/>
            <person name="Bollina V."/>
            <person name="Clarke W.E."/>
            <person name="Tuteja R."/>
            <person name="Spillane C."/>
            <person name="Robinson S.J."/>
            <person name="Links M.G."/>
            <person name="Clarke C."/>
            <person name="Higgins E.E."/>
            <person name="Huebert T."/>
            <person name="Sharpe A.G."/>
            <person name="Parkin I.A."/>
        </authorList>
    </citation>
    <scope>NUCLEOTIDE SEQUENCE [LARGE SCALE GENOMIC DNA]</scope>
    <source>
        <strain evidence="2">cv. DH55</strain>
    </source>
</reference>
<feature type="compositionally biased region" description="Polar residues" evidence="1">
    <location>
        <begin position="20"/>
        <end position="44"/>
    </location>
</feature>
<feature type="region of interest" description="Disordered" evidence="1">
    <location>
        <begin position="1"/>
        <end position="76"/>
    </location>
</feature>
<evidence type="ECO:0000313" key="2">
    <source>
        <dbReference type="Proteomes" id="UP000694864"/>
    </source>
</evidence>
<protein>
    <submittedName>
        <fullName evidence="3">LOW QUALITY PROTEIN: uncharacterized protein LOC109127266</fullName>
    </submittedName>
</protein>
<evidence type="ECO:0000256" key="1">
    <source>
        <dbReference type="SAM" id="MobiDB-lite"/>
    </source>
</evidence>
<dbReference type="Proteomes" id="UP000694864">
    <property type="component" value="Chromosome 11"/>
</dbReference>
<name>A0ABM1QKU5_CAMSA</name>
<accession>A0ABM1QKU5</accession>
<reference evidence="3" key="2">
    <citation type="submission" date="2025-08" db="UniProtKB">
        <authorList>
            <consortium name="RefSeq"/>
        </authorList>
    </citation>
    <scope>IDENTIFICATION</scope>
    <source>
        <tissue evidence="3">Leaf</tissue>
    </source>
</reference>
<sequence length="88" mass="9852">MEALAVVHEGASGRGRRPKTSVSDENGSKSTESRKSSPVKNSPENGKRDPPKREHTLANTSQERRLTEKHRRKKQTISLKERLLGFCA</sequence>
<evidence type="ECO:0000313" key="3">
    <source>
        <dbReference type="RefSeq" id="XP_019087383.1"/>
    </source>
</evidence>
<organism evidence="2 3">
    <name type="scientific">Camelina sativa</name>
    <name type="common">False flax</name>
    <name type="synonym">Myagrum sativum</name>
    <dbReference type="NCBI Taxonomy" id="90675"/>
    <lineage>
        <taxon>Eukaryota</taxon>
        <taxon>Viridiplantae</taxon>
        <taxon>Streptophyta</taxon>
        <taxon>Embryophyta</taxon>
        <taxon>Tracheophyta</taxon>
        <taxon>Spermatophyta</taxon>
        <taxon>Magnoliopsida</taxon>
        <taxon>eudicotyledons</taxon>
        <taxon>Gunneridae</taxon>
        <taxon>Pentapetalae</taxon>
        <taxon>rosids</taxon>
        <taxon>malvids</taxon>
        <taxon>Brassicales</taxon>
        <taxon>Brassicaceae</taxon>
        <taxon>Camelineae</taxon>
        <taxon>Camelina</taxon>
    </lineage>
</organism>
<feature type="compositionally biased region" description="Basic and acidic residues" evidence="1">
    <location>
        <begin position="45"/>
        <end position="66"/>
    </location>
</feature>
<keyword evidence="2" id="KW-1185">Reference proteome</keyword>
<gene>
    <name evidence="3" type="primary">LOC109127266</name>
</gene>